<comment type="caution">
    <text evidence="1">The sequence shown here is derived from an EMBL/GenBank/DDBJ whole genome shotgun (WGS) entry which is preliminary data.</text>
</comment>
<evidence type="ECO:0000313" key="2">
    <source>
        <dbReference type="Proteomes" id="UP001596405"/>
    </source>
</evidence>
<evidence type="ECO:0000313" key="1">
    <source>
        <dbReference type="EMBL" id="MFC6996373.1"/>
    </source>
</evidence>
<dbReference type="EMBL" id="JBHSYQ010000003">
    <property type="protein sequence ID" value="MFC6996373.1"/>
    <property type="molecule type" value="Genomic_DNA"/>
</dbReference>
<organism evidence="1 2">
    <name type="scientific">Rufibacter roseus</name>
    <dbReference type="NCBI Taxonomy" id="1567108"/>
    <lineage>
        <taxon>Bacteria</taxon>
        <taxon>Pseudomonadati</taxon>
        <taxon>Bacteroidota</taxon>
        <taxon>Cytophagia</taxon>
        <taxon>Cytophagales</taxon>
        <taxon>Hymenobacteraceae</taxon>
        <taxon>Rufibacter</taxon>
    </lineage>
</organism>
<reference evidence="2" key="1">
    <citation type="journal article" date="2019" name="Int. J. Syst. Evol. Microbiol.">
        <title>The Global Catalogue of Microorganisms (GCM) 10K type strain sequencing project: providing services to taxonomists for standard genome sequencing and annotation.</title>
        <authorList>
            <consortium name="The Broad Institute Genomics Platform"/>
            <consortium name="The Broad Institute Genome Sequencing Center for Infectious Disease"/>
            <person name="Wu L."/>
            <person name="Ma J."/>
        </authorList>
    </citation>
    <scope>NUCLEOTIDE SEQUENCE [LARGE SCALE GENOMIC DNA]</scope>
    <source>
        <strain evidence="2">CGMCC 4.7393</strain>
    </source>
</reference>
<accession>A0ABW2DH50</accession>
<gene>
    <name evidence="1" type="ORF">ACFQHR_01995</name>
</gene>
<keyword evidence="2" id="KW-1185">Reference proteome</keyword>
<sequence length="149" mass="17652">MEKHNNIPLRVEAYNRQFKNSESKIFIKEGADPFEATSYSSQLYEKYVQKGGFLEVKDGMYLFIWKIIHPMGIRVRALNFLQVLAYLEFYDELLKEKHLKAMAVIKQHNEREKAKQLTKEEESQKKIELEEKDGVTFIKNTNFVISKIM</sequence>
<dbReference type="RefSeq" id="WP_066620172.1">
    <property type="nucleotide sequence ID" value="NZ_JBHSYQ010000003.1"/>
</dbReference>
<name>A0ABW2DH50_9BACT</name>
<proteinExistence type="predicted"/>
<protein>
    <submittedName>
        <fullName evidence="1">Uncharacterized protein</fullName>
    </submittedName>
</protein>
<dbReference type="Proteomes" id="UP001596405">
    <property type="component" value="Unassembled WGS sequence"/>
</dbReference>